<evidence type="ECO:0000313" key="2">
    <source>
        <dbReference type="Proteomes" id="UP001303473"/>
    </source>
</evidence>
<evidence type="ECO:0000313" key="1">
    <source>
        <dbReference type="EMBL" id="KAK3944404.1"/>
    </source>
</evidence>
<keyword evidence="2" id="KW-1185">Reference proteome</keyword>
<accession>A0AAN6S8H9</accession>
<dbReference type="AlphaFoldDB" id="A0AAN6S8H9"/>
<name>A0AAN6S8H9_9PEZI</name>
<evidence type="ECO:0008006" key="3">
    <source>
        <dbReference type="Google" id="ProtNLM"/>
    </source>
</evidence>
<gene>
    <name evidence="1" type="ORF">QBC46DRAFT_337445</name>
</gene>
<dbReference type="Proteomes" id="UP001303473">
    <property type="component" value="Unassembled WGS sequence"/>
</dbReference>
<reference evidence="2" key="1">
    <citation type="journal article" date="2023" name="Mol. Phylogenet. Evol.">
        <title>Genome-scale phylogeny and comparative genomics of the fungal order Sordariales.</title>
        <authorList>
            <person name="Hensen N."/>
            <person name="Bonometti L."/>
            <person name="Westerberg I."/>
            <person name="Brannstrom I.O."/>
            <person name="Guillou S."/>
            <person name="Cros-Aarteil S."/>
            <person name="Calhoun S."/>
            <person name="Haridas S."/>
            <person name="Kuo A."/>
            <person name="Mondo S."/>
            <person name="Pangilinan J."/>
            <person name="Riley R."/>
            <person name="LaButti K."/>
            <person name="Andreopoulos B."/>
            <person name="Lipzen A."/>
            <person name="Chen C."/>
            <person name="Yan M."/>
            <person name="Daum C."/>
            <person name="Ng V."/>
            <person name="Clum A."/>
            <person name="Steindorff A."/>
            <person name="Ohm R.A."/>
            <person name="Martin F."/>
            <person name="Silar P."/>
            <person name="Natvig D.O."/>
            <person name="Lalanne C."/>
            <person name="Gautier V."/>
            <person name="Ament-Velasquez S.L."/>
            <person name="Kruys A."/>
            <person name="Hutchinson M.I."/>
            <person name="Powell A.J."/>
            <person name="Barry K."/>
            <person name="Miller A.N."/>
            <person name="Grigoriev I.V."/>
            <person name="Debuchy R."/>
            <person name="Gladieux P."/>
            <person name="Hiltunen Thoren M."/>
            <person name="Johannesson H."/>
        </authorList>
    </citation>
    <scope>NUCLEOTIDE SEQUENCE [LARGE SCALE GENOMIC DNA]</scope>
    <source>
        <strain evidence="2">CBS 340.73</strain>
    </source>
</reference>
<protein>
    <recommendedName>
        <fullName evidence="3">Aryl-alcohol dehydrogenase</fullName>
    </recommendedName>
</protein>
<organism evidence="1 2">
    <name type="scientific">Diplogelasinospora grovesii</name>
    <dbReference type="NCBI Taxonomy" id="303347"/>
    <lineage>
        <taxon>Eukaryota</taxon>
        <taxon>Fungi</taxon>
        <taxon>Dikarya</taxon>
        <taxon>Ascomycota</taxon>
        <taxon>Pezizomycotina</taxon>
        <taxon>Sordariomycetes</taxon>
        <taxon>Sordariomycetidae</taxon>
        <taxon>Sordariales</taxon>
        <taxon>Diplogelasinosporaceae</taxon>
        <taxon>Diplogelasinospora</taxon>
    </lineage>
</organism>
<sequence>MIECLAYGGTAASVGVPPPGQKFIPELIALHEKGEFPIDRLCRVYDVADIDKATSDMMSGQVIKPVLKWT</sequence>
<dbReference type="EMBL" id="MU853759">
    <property type="protein sequence ID" value="KAK3944404.1"/>
    <property type="molecule type" value="Genomic_DNA"/>
</dbReference>
<proteinExistence type="predicted"/>
<comment type="caution">
    <text evidence="1">The sequence shown here is derived from an EMBL/GenBank/DDBJ whole genome shotgun (WGS) entry which is preliminary data.</text>
</comment>
<dbReference type="Gene3D" id="3.90.180.10">
    <property type="entry name" value="Medium-chain alcohol dehydrogenases, catalytic domain"/>
    <property type="match status" value="1"/>
</dbReference>